<keyword evidence="3" id="KW-1185">Reference proteome</keyword>
<dbReference type="RefSeq" id="WP_379189517.1">
    <property type="nucleotide sequence ID" value="NZ_JBHSOW010000063.1"/>
</dbReference>
<evidence type="ECO:0000259" key="1">
    <source>
        <dbReference type="SMART" id="SM00850"/>
    </source>
</evidence>
<evidence type="ECO:0000313" key="3">
    <source>
        <dbReference type="Proteomes" id="UP001596047"/>
    </source>
</evidence>
<dbReference type="SMART" id="SM00850">
    <property type="entry name" value="LytTR"/>
    <property type="match status" value="1"/>
</dbReference>
<evidence type="ECO:0000313" key="2">
    <source>
        <dbReference type="EMBL" id="MFC5650919.1"/>
    </source>
</evidence>
<dbReference type="Proteomes" id="UP001596047">
    <property type="component" value="Unassembled WGS sequence"/>
</dbReference>
<reference evidence="3" key="1">
    <citation type="journal article" date="2019" name="Int. J. Syst. Evol. Microbiol.">
        <title>The Global Catalogue of Microorganisms (GCM) 10K type strain sequencing project: providing services to taxonomists for standard genome sequencing and annotation.</title>
        <authorList>
            <consortium name="The Broad Institute Genomics Platform"/>
            <consortium name="The Broad Institute Genome Sequencing Center for Infectious Disease"/>
            <person name="Wu L."/>
            <person name="Ma J."/>
        </authorList>
    </citation>
    <scope>NUCLEOTIDE SEQUENCE [LARGE SCALE GENOMIC DNA]</scope>
    <source>
        <strain evidence="3">CGMCC 1.3240</strain>
    </source>
</reference>
<name>A0ABW0W1M0_9BACL</name>
<organism evidence="2 3">
    <name type="scientific">Paenibacillus solisilvae</name>
    <dbReference type="NCBI Taxonomy" id="2486751"/>
    <lineage>
        <taxon>Bacteria</taxon>
        <taxon>Bacillati</taxon>
        <taxon>Bacillota</taxon>
        <taxon>Bacilli</taxon>
        <taxon>Bacillales</taxon>
        <taxon>Paenibacillaceae</taxon>
        <taxon>Paenibacillus</taxon>
    </lineage>
</organism>
<dbReference type="GO" id="GO:0003677">
    <property type="term" value="F:DNA binding"/>
    <property type="evidence" value="ECO:0007669"/>
    <property type="project" value="UniProtKB-KW"/>
</dbReference>
<keyword evidence="2" id="KW-0238">DNA-binding</keyword>
<gene>
    <name evidence="2" type="ORF">ACFPYJ_17725</name>
</gene>
<dbReference type="EMBL" id="JBHSOW010000063">
    <property type="protein sequence ID" value="MFC5650919.1"/>
    <property type="molecule type" value="Genomic_DNA"/>
</dbReference>
<dbReference type="Gene3D" id="2.40.50.1020">
    <property type="entry name" value="LytTr DNA-binding domain"/>
    <property type="match status" value="1"/>
</dbReference>
<feature type="domain" description="HTH LytTR-type" evidence="1">
    <location>
        <begin position="12"/>
        <end position="106"/>
    </location>
</feature>
<accession>A0ABW0W1M0</accession>
<protein>
    <submittedName>
        <fullName evidence="2">LytTR family transcriptional regulator DNA-binding domain-containing protein</fullName>
    </submittedName>
</protein>
<comment type="caution">
    <text evidence="2">The sequence shown here is derived from an EMBL/GenBank/DDBJ whole genome shotgun (WGS) entry which is preliminary data.</text>
</comment>
<dbReference type="InterPro" id="IPR007492">
    <property type="entry name" value="LytTR_DNA-bd_dom"/>
</dbReference>
<dbReference type="Pfam" id="PF04397">
    <property type="entry name" value="LytTR"/>
    <property type="match status" value="1"/>
</dbReference>
<sequence>MMPVVKRCGKTFEIVYISLDDVLFTFMQGGTICYQTAYDVFSQISTVEEQERFLADYGFSRIERGYLARLDRAQEYDSQYGLLMFDGGLSAPVSKPKETILRDRLLRLKRNTADKPRYMFA</sequence>
<proteinExistence type="predicted"/>